<gene>
    <name evidence="1" type="ORF">AVT10_07170</name>
</gene>
<accession>A0ABR5Y8K2</accession>
<name>A0ABR5Y8K2_9SPHN</name>
<dbReference type="EMBL" id="LQQO01000061">
    <property type="protein sequence ID" value="KZE08699.1"/>
    <property type="molecule type" value="Genomic_DNA"/>
</dbReference>
<dbReference type="InterPro" id="IPR053716">
    <property type="entry name" value="Flag_assembly_chemotaxis_eff"/>
</dbReference>
<proteinExistence type="predicted"/>
<dbReference type="Proteomes" id="UP000076609">
    <property type="component" value="Unassembled WGS sequence"/>
</dbReference>
<protein>
    <recommendedName>
        <fullName evidence="3">Flagellar FliJ protein</fullName>
    </recommendedName>
</protein>
<evidence type="ECO:0000313" key="1">
    <source>
        <dbReference type="EMBL" id="KZE08699.1"/>
    </source>
</evidence>
<sequence length="152" mass="16761">MPSPSWWVCSVAEKAKRLARVLRVRTMQLNLTQAEEARAAARVAEEIALRDRILNLAQAVSPVPTPSASAQTLGAAAHYREKLHATARVVEHRVAQADDGLTRARSATMAAKRDQSAVEKLLERAHAARALRELRALENAPPVRRPNRHDPC</sequence>
<reference evidence="2" key="1">
    <citation type="submission" date="2016-01" db="EMBL/GenBank/DDBJ databases">
        <title>Draft genome of Chromobacterium sp. F49.</title>
        <authorList>
            <person name="Hong K.W."/>
        </authorList>
    </citation>
    <scope>NUCLEOTIDE SEQUENCE [LARGE SCALE GENOMIC DNA]</scope>
    <source>
        <strain evidence="2">CN3</strain>
    </source>
</reference>
<organism evidence="1 2">
    <name type="scientific">Sphingomonas hankookensis</name>
    <dbReference type="NCBI Taxonomy" id="563996"/>
    <lineage>
        <taxon>Bacteria</taxon>
        <taxon>Pseudomonadati</taxon>
        <taxon>Pseudomonadota</taxon>
        <taxon>Alphaproteobacteria</taxon>
        <taxon>Sphingomonadales</taxon>
        <taxon>Sphingomonadaceae</taxon>
        <taxon>Sphingomonas</taxon>
    </lineage>
</organism>
<evidence type="ECO:0000313" key="2">
    <source>
        <dbReference type="Proteomes" id="UP000076609"/>
    </source>
</evidence>
<evidence type="ECO:0008006" key="3">
    <source>
        <dbReference type="Google" id="ProtNLM"/>
    </source>
</evidence>
<comment type="caution">
    <text evidence="1">The sequence shown here is derived from an EMBL/GenBank/DDBJ whole genome shotgun (WGS) entry which is preliminary data.</text>
</comment>
<dbReference type="Gene3D" id="1.10.287.1700">
    <property type="match status" value="1"/>
</dbReference>
<keyword evidence="2" id="KW-1185">Reference proteome</keyword>